<feature type="transmembrane region" description="Helical" evidence="1">
    <location>
        <begin position="583"/>
        <end position="603"/>
    </location>
</feature>
<feature type="domain" description="SSD" evidence="2">
    <location>
        <begin position="372"/>
        <end position="537"/>
    </location>
</feature>
<feature type="transmembrane region" description="Helical" evidence="1">
    <location>
        <begin position="874"/>
        <end position="893"/>
    </location>
</feature>
<feature type="transmembrane region" description="Helical" evidence="1">
    <location>
        <begin position="850"/>
        <end position="867"/>
    </location>
</feature>
<dbReference type="NCBIfam" id="TIGR00917">
    <property type="entry name" value="2A060601"/>
    <property type="match status" value="1"/>
</dbReference>
<dbReference type="PANTHER" id="PTHR45727">
    <property type="entry name" value="NPC INTRACELLULAR CHOLESTEROL TRANSPORTER 1"/>
    <property type="match status" value="1"/>
</dbReference>
<keyword evidence="4" id="KW-1185">Reference proteome</keyword>
<dbReference type="InterPro" id="IPR053958">
    <property type="entry name" value="HMGCR/SNAP/NPC1-like_SSD"/>
</dbReference>
<organism evidence="3 4">
    <name type="scientific">Cordylochernes scorpioides</name>
    <dbReference type="NCBI Taxonomy" id="51811"/>
    <lineage>
        <taxon>Eukaryota</taxon>
        <taxon>Metazoa</taxon>
        <taxon>Ecdysozoa</taxon>
        <taxon>Arthropoda</taxon>
        <taxon>Chelicerata</taxon>
        <taxon>Arachnida</taxon>
        <taxon>Pseudoscorpiones</taxon>
        <taxon>Cheliferoidea</taxon>
        <taxon>Chernetidae</taxon>
        <taxon>Cordylochernes</taxon>
    </lineage>
</organism>
<proteinExistence type="predicted"/>
<dbReference type="EMBL" id="CP092880">
    <property type="protein sequence ID" value="UYV80301.1"/>
    <property type="molecule type" value="Genomic_DNA"/>
</dbReference>
<gene>
    <name evidence="3" type="ORF">LAZ67_18002357</name>
</gene>
<feature type="transmembrane region" description="Helical" evidence="1">
    <location>
        <begin position="513"/>
        <end position="537"/>
    </location>
</feature>
<sequence>MYVCDEKLTKKLSVQGSLVDMASVRPVQNLSQNTSLSEFSQKPREWCRYINTILLVTYVEYLSCVLAVVLNSGHPKDAKGGGPESSLLEQVGLGMETALSSGFRWWGRKVARAPYKSLVLSLAVSLALSAGLLLQELNVTTDPVELWTPFHSQARQDMEYFNDHFGPFYRIEQIIVTPRDPQPLADHELPPSRRGELWGPVFRREFLLETLALQMALENITVEARGRTITLQDICIAPLEPLNTNCAVQSFFGWFQNNASRFTDPDYDYLGHADKCSQSMAEQDCFAPYGGPLQSTELVLGGYVDREVQQSRALVVTLPVRNERKKEDNWPAMAWEAEYLRFLQAFHGQHLDVAFMSMRSIEDELDRSSHSDILTVAISYIIMFIYIAVSLGEIKSFSTLLVDSKISLGFVGVVIVMLSVTSSLGIFCYIGTPATLIIIEVVPFLVLAVGVDNIFILVQAFQRDDRRQGEELEEQIGRVVGEVAPSMMLSSLSMASCFFIGAVTEMPAVRIFALYAGVALVINFFLQMSCFLALFTLDTRRQEANRLDVLWCVRTEKKEHYDRKGLLYKCIKNIYAPFLMKNWVRAVVLVVFFGWLCSSLAVIDKIDIGLRQELAVPEDSYMVAYFAALKEYLSVGYPLYFVVTDGLNYSKLEVQNRLCSSVGCDEDSLPVQLKWMADQKNKTYIALPAISWIDTYYDYLHSRGCCFQYRNGTHCPAYKGRQSRCRTCTLGRSVRPEGRKFMKTLPYFLQEVPGLHCTKGGRAQYASLVQLVEEDNTTRVGATAFSTFHTTLHTSAEYTDALRWSRTVAGWLTEKVRGNGTEDVRVFPYSILHPFYEQYLTMWPDTLRSLGYSVAAIFLVTFIFLGLDFRSAFLVVFTIAMIIADLMGFMYWWHIELNAISLVNLVVGVGISVEFCSHLTRTFALLPHAGKKERAQYALQTMGTSILSGITLTDCGILVLAFAKSKLFQVFYFRMYLGIIAFGTLHSLIFLPVLLSIIGRFRRCTPQAALTSLL</sequence>
<dbReference type="Pfam" id="PF12349">
    <property type="entry name" value="Sterol-sensing"/>
    <property type="match status" value="1"/>
</dbReference>
<evidence type="ECO:0000313" key="3">
    <source>
        <dbReference type="EMBL" id="UYV80301.1"/>
    </source>
</evidence>
<dbReference type="PROSITE" id="PS50156">
    <property type="entry name" value="SSD"/>
    <property type="match status" value="1"/>
</dbReference>
<dbReference type="SUPFAM" id="SSF82866">
    <property type="entry name" value="Multidrug efflux transporter AcrB transmembrane domain"/>
    <property type="match status" value="2"/>
</dbReference>
<evidence type="ECO:0000259" key="2">
    <source>
        <dbReference type="PROSITE" id="PS50156"/>
    </source>
</evidence>
<dbReference type="Proteomes" id="UP001235939">
    <property type="component" value="Chromosome 18"/>
</dbReference>
<evidence type="ECO:0000313" key="4">
    <source>
        <dbReference type="Proteomes" id="UP001235939"/>
    </source>
</evidence>
<feature type="transmembrane region" description="Helical" evidence="1">
    <location>
        <begin position="479"/>
        <end position="501"/>
    </location>
</feature>
<accession>A0ABY6LGP1</accession>
<feature type="transmembrane region" description="Helical" evidence="1">
    <location>
        <begin position="975"/>
        <end position="998"/>
    </location>
</feature>
<dbReference type="InterPro" id="IPR000731">
    <property type="entry name" value="SSD"/>
</dbReference>
<keyword evidence="1" id="KW-0812">Transmembrane</keyword>
<dbReference type="Pfam" id="PF22314">
    <property type="entry name" value="NPC1_MLD"/>
    <property type="match status" value="1"/>
</dbReference>
<protein>
    <submittedName>
        <fullName evidence="3">NPC1</fullName>
    </submittedName>
</protein>
<feature type="transmembrane region" description="Helical" evidence="1">
    <location>
        <begin position="373"/>
        <end position="394"/>
    </location>
</feature>
<feature type="transmembrane region" description="Helical" evidence="1">
    <location>
        <begin position="406"/>
        <end position="430"/>
    </location>
</feature>
<feature type="transmembrane region" description="Helical" evidence="1">
    <location>
        <begin position="436"/>
        <end position="458"/>
    </location>
</feature>
<feature type="transmembrane region" description="Helical" evidence="1">
    <location>
        <begin position="899"/>
        <end position="916"/>
    </location>
</feature>
<keyword evidence="1" id="KW-1133">Transmembrane helix</keyword>
<dbReference type="InterPro" id="IPR004765">
    <property type="entry name" value="NPC1-like"/>
</dbReference>
<keyword evidence="1" id="KW-0472">Membrane</keyword>
<reference evidence="3 4" key="1">
    <citation type="submission" date="2022-01" db="EMBL/GenBank/DDBJ databases">
        <title>A chromosomal length assembly of Cordylochernes scorpioides.</title>
        <authorList>
            <person name="Zeh D."/>
            <person name="Zeh J."/>
        </authorList>
    </citation>
    <scope>NUCLEOTIDE SEQUENCE [LARGE SCALE GENOMIC DNA]</scope>
    <source>
        <strain evidence="3">IN4F17</strain>
        <tissue evidence="3">Whole Body</tissue>
    </source>
</reference>
<feature type="transmembrane region" description="Helical" evidence="1">
    <location>
        <begin position="937"/>
        <end position="963"/>
    </location>
</feature>
<dbReference type="PANTHER" id="PTHR45727:SF2">
    <property type="entry name" value="NPC INTRACELLULAR CHOLESTEROL TRANSPORTER 1"/>
    <property type="match status" value="1"/>
</dbReference>
<name>A0ABY6LGP1_9ARAC</name>
<dbReference type="InterPro" id="IPR053956">
    <property type="entry name" value="NPC1_MLD"/>
</dbReference>
<evidence type="ECO:0000256" key="1">
    <source>
        <dbReference type="SAM" id="Phobius"/>
    </source>
</evidence>
<dbReference type="Gene3D" id="1.20.1640.10">
    <property type="entry name" value="Multidrug efflux transporter AcrB transmembrane domain"/>
    <property type="match status" value="2"/>
</dbReference>